<feature type="active site" evidence="10">
    <location>
        <position position="244"/>
    </location>
</feature>
<comment type="caution">
    <text evidence="18">The sequence shown here is derived from an EMBL/GenBank/DDBJ whole genome shotgun (WGS) entry which is preliminary data.</text>
</comment>
<keyword evidence="2" id="KW-0645">Protease</keyword>
<dbReference type="InterPro" id="IPR006026">
    <property type="entry name" value="Peptidase_Metallo"/>
</dbReference>
<keyword evidence="7 11" id="KW-0862">Zinc</keyword>
<dbReference type="InterPro" id="IPR036365">
    <property type="entry name" value="PGBD-like_sf"/>
</dbReference>
<dbReference type="GO" id="GO:0030574">
    <property type="term" value="P:collagen catabolic process"/>
    <property type="evidence" value="ECO:0007669"/>
    <property type="project" value="TreeGrafter"/>
</dbReference>
<keyword evidence="12" id="KW-0106">Calcium</keyword>
<feature type="binding site" evidence="12">
    <location>
        <position position="225"/>
    </location>
    <ligand>
        <name>Ca(2+)</name>
        <dbReference type="ChEBI" id="CHEBI:29108"/>
        <label>3</label>
    </ligand>
</feature>
<dbReference type="PROSITE" id="PS00546">
    <property type="entry name" value="CYSTEINE_SWITCH"/>
    <property type="match status" value="1"/>
</dbReference>
<dbReference type="CDD" id="cd00094">
    <property type="entry name" value="HX"/>
    <property type="match status" value="1"/>
</dbReference>
<keyword evidence="5" id="KW-0677">Repeat</keyword>
<evidence type="ECO:0000256" key="4">
    <source>
        <dbReference type="ARBA" id="ARBA00022729"/>
    </source>
</evidence>
<organism evidence="18 19">
    <name type="scientific">Patella caerulea</name>
    <name type="common">Rayed Mediterranean limpet</name>
    <dbReference type="NCBI Taxonomy" id="87958"/>
    <lineage>
        <taxon>Eukaryota</taxon>
        <taxon>Metazoa</taxon>
        <taxon>Spiralia</taxon>
        <taxon>Lophotrochozoa</taxon>
        <taxon>Mollusca</taxon>
        <taxon>Gastropoda</taxon>
        <taxon>Patellogastropoda</taxon>
        <taxon>Patelloidea</taxon>
        <taxon>Patellidae</taxon>
        <taxon>Patella</taxon>
    </lineage>
</organism>
<dbReference type="InterPro" id="IPR036375">
    <property type="entry name" value="Hemopexin-like_dom_sf"/>
</dbReference>
<dbReference type="FunFam" id="3.40.390.10:FF:000068">
    <property type="entry name" value="Predicted protein"/>
    <property type="match status" value="1"/>
</dbReference>
<dbReference type="InterPro" id="IPR002477">
    <property type="entry name" value="Peptidoglycan-bd-like"/>
</dbReference>
<dbReference type="Pfam" id="PF00413">
    <property type="entry name" value="Peptidase_M10"/>
    <property type="match status" value="1"/>
</dbReference>
<dbReference type="Proteomes" id="UP001347796">
    <property type="component" value="Unassembled WGS sequence"/>
</dbReference>
<comment type="cofactor">
    <cofactor evidence="12">
        <name>Ca(2+)</name>
        <dbReference type="ChEBI" id="CHEBI:29108"/>
    </cofactor>
    <text evidence="12">Can bind about 5 Ca(2+) ions per subunit.</text>
</comment>
<dbReference type="SMART" id="SM00235">
    <property type="entry name" value="ZnMc"/>
    <property type="match status" value="1"/>
</dbReference>
<dbReference type="GO" id="GO:0004222">
    <property type="term" value="F:metalloendopeptidase activity"/>
    <property type="evidence" value="ECO:0007669"/>
    <property type="project" value="InterPro"/>
</dbReference>
<feature type="binding site" evidence="12">
    <location>
        <position position="222"/>
    </location>
    <ligand>
        <name>Ca(2+)</name>
        <dbReference type="ChEBI" id="CHEBI:29108"/>
        <label>3</label>
    </ligand>
</feature>
<sequence length="510" mass="58426">MLKPFMIFGIFVNCLNGFPSDGNRILVKRQTDDNFDPDSFLSKFGYLDDLSAGQHHAEETRSEGIREFQRFNGLQPTGILDRETFQKMQQPRCGLPDVIQPHQRQPHSHNGDRQHDPTQPLQYYAPGYKWKKNDITYKIVGYTRQLGGTTQKRAFRNAFQKWADETPLNFREVTRGEADIDINFGRYSHGDGSGNSFDGRGGTLAHAFFPGDQALSGDTHFDEDEEWTANRDAGSNLEIVAAHEFGHALGLGHSSSPTALMAPYYQGYDPNYKLEFDDKRGIQTLYGASRRQPARTTARPRPTRRPVTRRPSRPTGRHCTLKFDDIVVAHDRNTYAFKGSKIYQLNGNGVASGFPKLTRRVFPRAPKSPGAVVYDRINRKLYMFKGSRLWRFTGFRLDRGYPKRLPRAFGGVKAAFQYSDNTIYLFKRNSYTAWSETMRSTPRGYERTITEYWRGLRPGIAAAFRDNYGTTYFFKGKIYWKYDDDFGYAEPGYPKNTAKAWLGCSPRIPK</sequence>
<dbReference type="InterPro" id="IPR018487">
    <property type="entry name" value="Hemopexin-like_repeat"/>
</dbReference>
<feature type="binding site" evidence="12">
    <location>
        <position position="199"/>
    </location>
    <ligand>
        <name>Ca(2+)</name>
        <dbReference type="ChEBI" id="CHEBI:29108"/>
        <label>3</label>
    </ligand>
</feature>
<feature type="binding site" evidence="12">
    <location>
        <position position="191"/>
    </location>
    <ligand>
        <name>Zn(2+)</name>
        <dbReference type="ChEBI" id="CHEBI:29105"/>
        <label>1</label>
    </ligand>
</feature>
<keyword evidence="3 11" id="KW-0479">Metal-binding</keyword>
<name>A0AAN8Q0M1_PATCE</name>
<feature type="binding site" evidence="12">
    <location>
        <position position="324"/>
    </location>
    <ligand>
        <name>Ca(2+)</name>
        <dbReference type="ChEBI" id="CHEBI:29108"/>
        <label>4</label>
    </ligand>
</feature>
<feature type="repeat" description="Hemopexin" evidence="15">
    <location>
        <begin position="366"/>
        <end position="412"/>
    </location>
</feature>
<feature type="binding site" evidence="12">
    <location>
        <position position="415"/>
    </location>
    <ligand>
        <name>Ca(2+)</name>
        <dbReference type="ChEBI" id="CHEBI:29108"/>
        <label>5</label>
    </ligand>
</feature>
<feature type="domain" description="Peptidase metallopeptidase" evidence="17">
    <location>
        <begin position="126"/>
        <end position="288"/>
    </location>
</feature>
<evidence type="ECO:0000256" key="8">
    <source>
        <dbReference type="ARBA" id="ARBA00023049"/>
    </source>
</evidence>
<dbReference type="PANTHER" id="PTHR10201:SF294">
    <property type="entry name" value="MATRIX METALLOPROTEINASE 16"/>
    <property type="match status" value="1"/>
</dbReference>
<keyword evidence="6" id="KW-0378">Hydrolase</keyword>
<evidence type="ECO:0000256" key="7">
    <source>
        <dbReference type="ARBA" id="ARBA00022833"/>
    </source>
</evidence>
<dbReference type="InterPro" id="IPR000585">
    <property type="entry name" value="Hemopexin-like_dom"/>
</dbReference>
<dbReference type="InterPro" id="IPR024079">
    <property type="entry name" value="MetalloPept_cat_dom_sf"/>
</dbReference>
<dbReference type="SUPFAM" id="SSF50923">
    <property type="entry name" value="Hemopexin-like domain"/>
    <property type="match status" value="1"/>
</dbReference>
<feature type="binding site" evidence="12">
    <location>
        <position position="189"/>
    </location>
    <ligand>
        <name>Zn(2+)</name>
        <dbReference type="ChEBI" id="CHEBI:29105"/>
        <label>1</label>
    </ligand>
</feature>
<comment type="cofactor">
    <cofactor evidence="12">
        <name>Zn(2+)</name>
        <dbReference type="ChEBI" id="CHEBI:29105"/>
    </cofactor>
    <text evidence="12">Binds 2 Zn(2+) ions per subunit.</text>
</comment>
<dbReference type="GO" id="GO:0008270">
    <property type="term" value="F:zinc ion binding"/>
    <property type="evidence" value="ECO:0007669"/>
    <property type="project" value="InterPro"/>
</dbReference>
<accession>A0AAN8Q0M1</accession>
<keyword evidence="8" id="KW-0482">Metalloprotease</keyword>
<dbReference type="CDD" id="cd04278">
    <property type="entry name" value="ZnMc_MMP"/>
    <property type="match status" value="1"/>
</dbReference>
<feature type="binding site" evidence="12">
    <location>
        <position position="220"/>
    </location>
    <ligand>
        <name>Zn(2+)</name>
        <dbReference type="ChEBI" id="CHEBI:29105"/>
        <label>1</label>
    </ligand>
</feature>
<dbReference type="InterPro" id="IPR021190">
    <property type="entry name" value="Pept_M10A"/>
</dbReference>
<keyword evidence="4" id="KW-0732">Signal</keyword>
<proteinExistence type="inferred from homology"/>
<dbReference type="EMBL" id="JAZGQO010000002">
    <property type="protein sequence ID" value="KAK6191524.1"/>
    <property type="molecule type" value="Genomic_DNA"/>
</dbReference>
<evidence type="ECO:0000256" key="9">
    <source>
        <dbReference type="ARBA" id="ARBA00023145"/>
    </source>
</evidence>
<evidence type="ECO:0000256" key="5">
    <source>
        <dbReference type="ARBA" id="ARBA00022737"/>
    </source>
</evidence>
<dbReference type="InterPro" id="IPR021158">
    <property type="entry name" value="Pept_M10A_Zn_BS"/>
</dbReference>
<evidence type="ECO:0000256" key="3">
    <source>
        <dbReference type="ARBA" id="ARBA00022723"/>
    </source>
</evidence>
<dbReference type="PROSITE" id="PS51642">
    <property type="entry name" value="HEMOPEXIN_2"/>
    <property type="match status" value="3"/>
</dbReference>
<gene>
    <name evidence="18" type="ORF">SNE40_003189</name>
</gene>
<evidence type="ECO:0000256" key="1">
    <source>
        <dbReference type="ARBA" id="ARBA00010370"/>
    </source>
</evidence>
<dbReference type="InterPro" id="IPR033739">
    <property type="entry name" value="M10A_MMP"/>
</dbReference>
<feature type="binding site" evidence="12">
    <location>
        <position position="225"/>
    </location>
    <ligand>
        <name>Ca(2+)</name>
        <dbReference type="ChEBI" id="CHEBI:29108"/>
        <label>1</label>
    </ligand>
</feature>
<evidence type="ECO:0000313" key="19">
    <source>
        <dbReference type="Proteomes" id="UP001347796"/>
    </source>
</evidence>
<feature type="short sequence motif" description="Cysteine switch" evidence="14">
    <location>
        <begin position="91"/>
        <end position="98"/>
    </location>
</feature>
<dbReference type="Pfam" id="PF00045">
    <property type="entry name" value="Hemopexin"/>
    <property type="match status" value="2"/>
</dbReference>
<dbReference type="Gene3D" id="3.40.390.10">
    <property type="entry name" value="Collagenase (Catalytic Domain)"/>
    <property type="match status" value="1"/>
</dbReference>
<evidence type="ECO:0000256" key="11">
    <source>
        <dbReference type="PIRSR" id="PIRSR001191-2"/>
    </source>
</evidence>
<dbReference type="SUPFAM" id="SSF55486">
    <property type="entry name" value="Metalloproteases ('zincins'), catalytic domain"/>
    <property type="match status" value="1"/>
</dbReference>
<feature type="compositionally biased region" description="Low complexity" evidence="16">
    <location>
        <begin position="290"/>
        <end position="300"/>
    </location>
</feature>
<feature type="binding site" evidence="11">
    <location>
        <position position="243"/>
    </location>
    <ligand>
        <name>Zn(2+)</name>
        <dbReference type="ChEBI" id="CHEBI:29105"/>
        <label>2</label>
        <note>catalytic</note>
    </ligand>
</feature>
<dbReference type="Pfam" id="PF01471">
    <property type="entry name" value="PG_binding_1"/>
    <property type="match status" value="1"/>
</dbReference>
<comment type="similarity">
    <text evidence="1">Belongs to the peptidase M10A family.</text>
</comment>
<dbReference type="GO" id="GO:0030198">
    <property type="term" value="P:extracellular matrix organization"/>
    <property type="evidence" value="ECO:0007669"/>
    <property type="project" value="TreeGrafter"/>
</dbReference>
<dbReference type="SUPFAM" id="SSF47090">
    <property type="entry name" value="PGBD-like"/>
    <property type="match status" value="1"/>
</dbReference>
<dbReference type="InterPro" id="IPR001818">
    <property type="entry name" value="Pept_M10_metallopeptidase"/>
</dbReference>
<evidence type="ECO:0000256" key="2">
    <source>
        <dbReference type="ARBA" id="ARBA00022670"/>
    </source>
</evidence>
<feature type="binding site" evidence="11">
    <location>
        <position position="253"/>
    </location>
    <ligand>
        <name>Zn(2+)</name>
        <dbReference type="ChEBI" id="CHEBI:29105"/>
        <label>2</label>
        <note>catalytic</note>
    </ligand>
</feature>
<dbReference type="PRINTS" id="PR00138">
    <property type="entry name" value="MATRIXIN"/>
</dbReference>
<evidence type="ECO:0000256" key="14">
    <source>
        <dbReference type="PIRSR" id="PIRSR621190-5"/>
    </source>
</evidence>
<feature type="region of interest" description="Disordered" evidence="16">
    <location>
        <begin position="288"/>
        <end position="315"/>
    </location>
</feature>
<feature type="binding site" evidence="12">
    <location>
        <position position="218"/>
    </location>
    <ligand>
        <name>Ca(2+)</name>
        <dbReference type="ChEBI" id="CHEBI:29108"/>
        <label>2</label>
    </ligand>
</feature>
<feature type="binding site" evidence="12">
    <location>
        <position position="179"/>
    </location>
    <ligand>
        <name>Ca(2+)</name>
        <dbReference type="ChEBI" id="CHEBI:29108"/>
        <label>2</label>
    </ligand>
</feature>
<evidence type="ECO:0000256" key="13">
    <source>
        <dbReference type="PIRSR" id="PIRSR621190-4"/>
    </source>
</evidence>
<evidence type="ECO:0000256" key="15">
    <source>
        <dbReference type="PROSITE-ProRule" id="PRU01011"/>
    </source>
</evidence>
<feature type="binding site" evidence="12">
    <location>
        <position position="326"/>
    </location>
    <ligand>
        <name>Ca(2+)</name>
        <dbReference type="ChEBI" id="CHEBI:29108"/>
        <label>5</label>
    </ligand>
</feature>
<keyword evidence="9" id="KW-0865">Zymogen</keyword>
<evidence type="ECO:0000256" key="12">
    <source>
        <dbReference type="PIRSR" id="PIRSR621190-2"/>
    </source>
</evidence>
<evidence type="ECO:0000256" key="10">
    <source>
        <dbReference type="PIRSR" id="PIRSR001191-1"/>
    </source>
</evidence>
<feature type="binding site" description="in inhibited form" evidence="12">
    <location>
        <position position="93"/>
    </location>
    <ligand>
        <name>Zn(2+)</name>
        <dbReference type="ChEBI" id="CHEBI:29105"/>
        <label>2</label>
        <note>catalytic</note>
    </ligand>
</feature>
<feature type="binding site" evidence="12">
    <location>
        <position position="206"/>
    </location>
    <ligand>
        <name>Zn(2+)</name>
        <dbReference type="ChEBI" id="CHEBI:29105"/>
        <label>1</label>
    </ligand>
</feature>
<dbReference type="GO" id="GO:0031012">
    <property type="term" value="C:extracellular matrix"/>
    <property type="evidence" value="ECO:0007669"/>
    <property type="project" value="InterPro"/>
</dbReference>
<feature type="repeat" description="Hemopexin" evidence="15">
    <location>
        <begin position="320"/>
        <end position="365"/>
    </location>
</feature>
<evidence type="ECO:0000256" key="16">
    <source>
        <dbReference type="SAM" id="MobiDB-lite"/>
    </source>
</evidence>
<evidence type="ECO:0000259" key="17">
    <source>
        <dbReference type="SMART" id="SM00235"/>
    </source>
</evidence>
<dbReference type="SMART" id="SM00120">
    <property type="entry name" value="HX"/>
    <property type="match status" value="4"/>
</dbReference>
<dbReference type="PIRSF" id="PIRSF001191">
    <property type="entry name" value="Peptidase_M10A_matrix"/>
    <property type="match status" value="1"/>
</dbReference>
<evidence type="ECO:0000256" key="6">
    <source>
        <dbReference type="ARBA" id="ARBA00022801"/>
    </source>
</evidence>
<dbReference type="PANTHER" id="PTHR10201">
    <property type="entry name" value="MATRIX METALLOPROTEINASE"/>
    <property type="match status" value="1"/>
</dbReference>
<feature type="binding site" evidence="12">
    <location>
        <position position="261"/>
    </location>
    <ligand>
        <name>Zn(2+)</name>
        <dbReference type="ChEBI" id="CHEBI:29105"/>
        <label>2</label>
        <note>catalytic</note>
    </ligand>
</feature>
<dbReference type="GO" id="GO:0006508">
    <property type="term" value="P:proteolysis"/>
    <property type="evidence" value="ECO:0007669"/>
    <property type="project" value="UniProtKB-KW"/>
</dbReference>
<feature type="repeat" description="Hemopexin" evidence="15">
    <location>
        <begin position="457"/>
        <end position="504"/>
    </location>
</feature>
<dbReference type="AlphaFoldDB" id="A0AAN8Q0M1"/>
<feature type="binding site" evidence="11">
    <location>
        <position position="247"/>
    </location>
    <ligand>
        <name>Zn(2+)</name>
        <dbReference type="ChEBI" id="CHEBI:29105"/>
        <label>2</label>
        <note>catalytic</note>
    </ligand>
</feature>
<feature type="modified residue" description="Phosphotyrosine; by PKDCC" evidence="13">
    <location>
        <position position="401"/>
    </location>
</feature>
<feature type="region of interest" description="Disordered" evidence="16">
    <location>
        <begin position="98"/>
        <end position="120"/>
    </location>
</feature>
<dbReference type="Gene3D" id="2.110.10.10">
    <property type="entry name" value="Hemopexin-like domain"/>
    <property type="match status" value="1"/>
</dbReference>
<feature type="compositionally biased region" description="Basic residues" evidence="16">
    <location>
        <begin position="301"/>
        <end position="315"/>
    </location>
</feature>
<protein>
    <recommendedName>
        <fullName evidence="17">Peptidase metallopeptidase domain-containing protein</fullName>
    </recommendedName>
</protein>
<keyword evidence="19" id="KW-1185">Reference proteome</keyword>
<reference evidence="18 19" key="1">
    <citation type="submission" date="2024-01" db="EMBL/GenBank/DDBJ databases">
        <title>The genome of the rayed Mediterranean limpet Patella caerulea (Linnaeus, 1758).</title>
        <authorList>
            <person name="Anh-Thu Weber A."/>
            <person name="Halstead-Nussloch G."/>
        </authorList>
    </citation>
    <scope>NUCLEOTIDE SEQUENCE [LARGE SCALE GENOMIC DNA]</scope>
    <source>
        <strain evidence="18">AATW-2023a</strain>
        <tissue evidence="18">Whole specimen</tissue>
    </source>
</reference>
<dbReference type="GO" id="GO:0005615">
    <property type="term" value="C:extracellular space"/>
    <property type="evidence" value="ECO:0007669"/>
    <property type="project" value="TreeGrafter"/>
</dbReference>
<feature type="binding site" evidence="12">
    <location>
        <position position="198"/>
    </location>
    <ligand>
        <name>Ca(2+)</name>
        <dbReference type="ChEBI" id="CHEBI:29108"/>
        <label>3</label>
    </ligand>
</feature>
<evidence type="ECO:0000313" key="18">
    <source>
        <dbReference type="EMBL" id="KAK6191524.1"/>
    </source>
</evidence>